<evidence type="ECO:0000313" key="1">
    <source>
        <dbReference type="EMBL" id="MEQ2221693.1"/>
    </source>
</evidence>
<comment type="caution">
    <text evidence="1">The sequence shown here is derived from an EMBL/GenBank/DDBJ whole genome shotgun (WGS) entry which is preliminary data.</text>
</comment>
<keyword evidence="2" id="KW-1185">Reference proteome</keyword>
<proteinExistence type="predicted"/>
<sequence length="101" mass="11626">MFAKCFLCMNNMRNLEADQMQQQKRTLGTTQVSKGQVTEARVHNESLKLHINKVGKKVSWSEESQFQLQHSDGKVRIGLNKKALLIGAYIRGYFLSKLWVL</sequence>
<reference evidence="1 2" key="1">
    <citation type="submission" date="2021-06" db="EMBL/GenBank/DDBJ databases">
        <authorList>
            <person name="Palmer J.M."/>
        </authorList>
    </citation>
    <scope>NUCLEOTIDE SEQUENCE [LARGE SCALE GENOMIC DNA]</scope>
    <source>
        <strain evidence="2">if_2019</strain>
        <tissue evidence="1">Muscle</tissue>
    </source>
</reference>
<protein>
    <submittedName>
        <fullName evidence="1">Uncharacterized protein</fullName>
    </submittedName>
</protein>
<accession>A0ABV0SQ94</accession>
<dbReference type="EMBL" id="JAHRIQ010001771">
    <property type="protein sequence ID" value="MEQ2221693.1"/>
    <property type="molecule type" value="Genomic_DNA"/>
</dbReference>
<organism evidence="1 2">
    <name type="scientific">Ilyodon furcidens</name>
    <name type="common">goldbreast splitfin</name>
    <dbReference type="NCBI Taxonomy" id="33524"/>
    <lineage>
        <taxon>Eukaryota</taxon>
        <taxon>Metazoa</taxon>
        <taxon>Chordata</taxon>
        <taxon>Craniata</taxon>
        <taxon>Vertebrata</taxon>
        <taxon>Euteleostomi</taxon>
        <taxon>Actinopterygii</taxon>
        <taxon>Neopterygii</taxon>
        <taxon>Teleostei</taxon>
        <taxon>Neoteleostei</taxon>
        <taxon>Acanthomorphata</taxon>
        <taxon>Ovalentaria</taxon>
        <taxon>Atherinomorphae</taxon>
        <taxon>Cyprinodontiformes</taxon>
        <taxon>Goodeidae</taxon>
        <taxon>Ilyodon</taxon>
    </lineage>
</organism>
<dbReference type="Proteomes" id="UP001482620">
    <property type="component" value="Unassembled WGS sequence"/>
</dbReference>
<gene>
    <name evidence="1" type="ORF">ILYODFUR_018308</name>
</gene>
<evidence type="ECO:0000313" key="2">
    <source>
        <dbReference type="Proteomes" id="UP001482620"/>
    </source>
</evidence>
<name>A0ABV0SQ94_9TELE</name>